<feature type="domain" description="4'-phosphopantetheinyl transferase" evidence="3">
    <location>
        <begin position="126"/>
        <end position="236"/>
    </location>
</feature>
<reference evidence="4 5" key="1">
    <citation type="submission" date="2018-06" db="EMBL/GenBank/DDBJ databases">
        <title>Isolation of heavy metals resistant Paenibacillus silvae NC2 from Gold-Copper mine in ZiJin, China.</title>
        <authorList>
            <person name="Xu J."/>
            <person name="Mazhar H.S."/>
            <person name="Rensing C."/>
        </authorList>
    </citation>
    <scope>NUCLEOTIDE SEQUENCE [LARGE SCALE GENOMIC DNA]</scope>
    <source>
        <strain evidence="4 5">NC2</strain>
    </source>
</reference>
<evidence type="ECO:0000259" key="3">
    <source>
        <dbReference type="Pfam" id="PF01648"/>
    </source>
</evidence>
<gene>
    <name evidence="4" type="ORF">DN757_05285</name>
</gene>
<evidence type="ECO:0000256" key="2">
    <source>
        <dbReference type="ARBA" id="ARBA00022679"/>
    </source>
</evidence>
<evidence type="ECO:0000313" key="4">
    <source>
        <dbReference type="EMBL" id="PZT56665.1"/>
    </source>
</evidence>
<proteinExistence type="inferred from homology"/>
<evidence type="ECO:0000256" key="1">
    <source>
        <dbReference type="ARBA" id="ARBA00010990"/>
    </source>
</evidence>
<dbReference type="InterPro" id="IPR008278">
    <property type="entry name" value="4-PPantetheinyl_Trfase_dom"/>
</dbReference>
<dbReference type="Gene3D" id="3.90.470.20">
    <property type="entry name" value="4'-phosphopantetheinyl transferase domain"/>
    <property type="match status" value="2"/>
</dbReference>
<keyword evidence="2" id="KW-0808">Transferase</keyword>
<comment type="caution">
    <text evidence="4">The sequence shown here is derived from an EMBL/GenBank/DDBJ whole genome shotgun (WGS) entry which is preliminary data.</text>
</comment>
<dbReference type="GO" id="GO:0000287">
    <property type="term" value="F:magnesium ion binding"/>
    <property type="evidence" value="ECO:0007669"/>
    <property type="project" value="InterPro"/>
</dbReference>
<dbReference type="GO" id="GO:0008897">
    <property type="term" value="F:holo-[acyl-carrier-protein] synthase activity"/>
    <property type="evidence" value="ECO:0007669"/>
    <property type="project" value="InterPro"/>
</dbReference>
<dbReference type="EMBL" id="QKWW01000016">
    <property type="protein sequence ID" value="PZT56665.1"/>
    <property type="molecule type" value="Genomic_DNA"/>
</dbReference>
<dbReference type="PANTHER" id="PTHR12215">
    <property type="entry name" value="PHOSPHOPANTETHEINE TRANSFERASE"/>
    <property type="match status" value="1"/>
</dbReference>
<comment type="similarity">
    <text evidence="1">Belongs to the P-Pant transferase superfamily. Gsp/Sfp/HetI/AcpT family.</text>
</comment>
<dbReference type="Pfam" id="PF01648">
    <property type="entry name" value="ACPS"/>
    <property type="match status" value="1"/>
</dbReference>
<dbReference type="RefSeq" id="WP_111269225.1">
    <property type="nucleotide sequence ID" value="NZ_QKWW01000016.1"/>
</dbReference>
<dbReference type="Proteomes" id="UP000249204">
    <property type="component" value="Unassembled WGS sequence"/>
</dbReference>
<dbReference type="InterPro" id="IPR037143">
    <property type="entry name" value="4-PPantetheinyl_Trfase_dom_sf"/>
</dbReference>
<accession>A0A2W6NLN7</accession>
<organism evidence="4 5">
    <name type="scientific">Paenibacillus silvae</name>
    <dbReference type="NCBI Taxonomy" id="1325358"/>
    <lineage>
        <taxon>Bacteria</taxon>
        <taxon>Bacillati</taxon>
        <taxon>Bacillota</taxon>
        <taxon>Bacilli</taxon>
        <taxon>Bacillales</taxon>
        <taxon>Paenibacillaceae</taxon>
        <taxon>Paenibacillus</taxon>
    </lineage>
</organism>
<dbReference type="AlphaFoldDB" id="A0A2W6NLN7"/>
<name>A0A2W6NLN7_9BACL</name>
<evidence type="ECO:0000313" key="5">
    <source>
        <dbReference type="Proteomes" id="UP000249204"/>
    </source>
</evidence>
<sequence length="255" mass="28929">MELTVGMESMIPAVQQPDEVHIWIQELPISEAQLHETDFVCSKVLSLDEHTRMERIKTNSPLGAYCWMQSRIFLRKVLAAYMQSDARDIALQYGTAGKPYVLSGPQFSLSHTRGLCILAVTWNSNPIGIDMELVRPLLRQEAIVRRFLTEAEREYFMEGPLSEDESSPYGSSLLLWKFLTGKEAWIKAAGQSLCGQWRELDTALAVRNDQHVLERNGQNYVLQSLSMGRNYVISLCASGKTRLSVRWMNGTVQEV</sequence>
<dbReference type="PANTHER" id="PTHR12215:SF10">
    <property type="entry name" value="L-AMINOADIPATE-SEMIALDEHYDE DEHYDROGENASE-PHOSPHOPANTETHEINYL TRANSFERASE"/>
    <property type="match status" value="1"/>
</dbReference>
<dbReference type="GO" id="GO:0019878">
    <property type="term" value="P:lysine biosynthetic process via aminoadipic acid"/>
    <property type="evidence" value="ECO:0007669"/>
    <property type="project" value="TreeGrafter"/>
</dbReference>
<dbReference type="InterPro" id="IPR050559">
    <property type="entry name" value="P-Pant_transferase_sf"/>
</dbReference>
<dbReference type="GO" id="GO:0005829">
    <property type="term" value="C:cytosol"/>
    <property type="evidence" value="ECO:0007669"/>
    <property type="project" value="TreeGrafter"/>
</dbReference>
<protein>
    <recommendedName>
        <fullName evidence="3">4'-phosphopantetheinyl transferase domain-containing protein</fullName>
    </recommendedName>
</protein>
<dbReference type="SUPFAM" id="SSF56214">
    <property type="entry name" value="4'-phosphopantetheinyl transferase"/>
    <property type="match status" value="2"/>
</dbReference>